<dbReference type="GO" id="GO:0007052">
    <property type="term" value="P:mitotic spindle organization"/>
    <property type="evidence" value="ECO:0007669"/>
    <property type="project" value="TreeGrafter"/>
</dbReference>
<keyword evidence="3 6" id="KW-0547">Nucleotide-binding</keyword>
<keyword evidence="2" id="KW-0963">Cytoplasm</keyword>
<protein>
    <submittedName>
        <fullName evidence="9">DIS3 mitotic control</fullName>
    </submittedName>
</protein>
<feature type="compositionally biased region" description="Basic and acidic residues" evidence="7">
    <location>
        <begin position="499"/>
        <end position="508"/>
    </location>
</feature>
<dbReference type="GO" id="GO:0005524">
    <property type="term" value="F:ATP binding"/>
    <property type="evidence" value="ECO:0007669"/>
    <property type="project" value="UniProtKB-UniRule"/>
</dbReference>
<feature type="compositionally biased region" description="Polar residues" evidence="7">
    <location>
        <begin position="438"/>
        <end position="449"/>
    </location>
</feature>
<dbReference type="InterPro" id="IPR001752">
    <property type="entry name" value="Kinesin_motor_dom"/>
</dbReference>
<dbReference type="GO" id="GO:0051231">
    <property type="term" value="P:spindle elongation"/>
    <property type="evidence" value="ECO:0007669"/>
    <property type="project" value="TreeGrafter"/>
</dbReference>
<feature type="domain" description="Kinesin motor" evidence="8">
    <location>
        <begin position="20"/>
        <end position="329"/>
    </location>
</feature>
<accession>A0A8T1WEY3</accession>
<dbReference type="AlphaFoldDB" id="A0A8T1WEY3"/>
<dbReference type="Pfam" id="PF00225">
    <property type="entry name" value="Kinesin"/>
    <property type="match status" value="1"/>
</dbReference>
<gene>
    <name evidence="9" type="primary">DIS3L_1</name>
    <name evidence="9" type="ORF">PHYPSEUDO_007523</name>
</gene>
<evidence type="ECO:0000256" key="6">
    <source>
        <dbReference type="PROSITE-ProRule" id="PRU00283"/>
    </source>
</evidence>
<feature type="region of interest" description="Disordered" evidence="7">
    <location>
        <begin position="488"/>
        <end position="584"/>
    </location>
</feature>
<dbReference type="PANTHER" id="PTHR47969">
    <property type="entry name" value="CHROMOSOME-ASSOCIATED KINESIN KIF4A-RELATED"/>
    <property type="match status" value="1"/>
</dbReference>
<keyword evidence="4 6" id="KW-0067">ATP-binding</keyword>
<dbReference type="PROSITE" id="PS50067">
    <property type="entry name" value="KINESIN_MOTOR_2"/>
    <property type="match status" value="1"/>
</dbReference>
<name>A0A8T1WEY3_9STRA</name>
<evidence type="ECO:0000259" key="8">
    <source>
        <dbReference type="PROSITE" id="PS50067"/>
    </source>
</evidence>
<dbReference type="GO" id="GO:0005737">
    <property type="term" value="C:cytoplasm"/>
    <property type="evidence" value="ECO:0007669"/>
    <property type="project" value="UniProtKB-SubCell"/>
</dbReference>
<comment type="caution">
    <text evidence="9">The sequence shown here is derived from an EMBL/GenBank/DDBJ whole genome shotgun (WGS) entry which is preliminary data.</text>
</comment>
<feature type="compositionally biased region" description="Polar residues" evidence="7">
    <location>
        <begin position="511"/>
        <end position="528"/>
    </location>
</feature>
<evidence type="ECO:0000256" key="2">
    <source>
        <dbReference type="ARBA" id="ARBA00022490"/>
    </source>
</evidence>
<proteinExistence type="inferred from homology"/>
<evidence type="ECO:0000313" key="10">
    <source>
        <dbReference type="Proteomes" id="UP000694044"/>
    </source>
</evidence>
<dbReference type="GO" id="GO:0007018">
    <property type="term" value="P:microtubule-based movement"/>
    <property type="evidence" value="ECO:0007669"/>
    <property type="project" value="InterPro"/>
</dbReference>
<evidence type="ECO:0000256" key="5">
    <source>
        <dbReference type="ARBA" id="ARBA00023054"/>
    </source>
</evidence>
<organism evidence="9 10">
    <name type="scientific">Phytophthora pseudosyringae</name>
    <dbReference type="NCBI Taxonomy" id="221518"/>
    <lineage>
        <taxon>Eukaryota</taxon>
        <taxon>Sar</taxon>
        <taxon>Stramenopiles</taxon>
        <taxon>Oomycota</taxon>
        <taxon>Peronosporomycetes</taxon>
        <taxon>Peronosporales</taxon>
        <taxon>Peronosporaceae</taxon>
        <taxon>Phytophthora</taxon>
    </lineage>
</organism>
<evidence type="ECO:0000256" key="1">
    <source>
        <dbReference type="ARBA" id="ARBA00004496"/>
    </source>
</evidence>
<dbReference type="GO" id="GO:0003777">
    <property type="term" value="F:microtubule motor activity"/>
    <property type="evidence" value="ECO:0007669"/>
    <property type="project" value="InterPro"/>
</dbReference>
<dbReference type="GO" id="GO:0005875">
    <property type="term" value="C:microtubule associated complex"/>
    <property type="evidence" value="ECO:0007669"/>
    <property type="project" value="TreeGrafter"/>
</dbReference>
<dbReference type="OrthoDB" id="3176171at2759"/>
<dbReference type="EMBL" id="JAGDFM010000030">
    <property type="protein sequence ID" value="KAG7390583.1"/>
    <property type="molecule type" value="Genomic_DNA"/>
</dbReference>
<feature type="region of interest" description="Disordered" evidence="7">
    <location>
        <begin position="435"/>
        <end position="465"/>
    </location>
</feature>
<feature type="region of interest" description="Disordered" evidence="7">
    <location>
        <begin position="360"/>
        <end position="421"/>
    </location>
</feature>
<feature type="binding site" evidence="6">
    <location>
        <begin position="105"/>
        <end position="112"/>
    </location>
    <ligand>
        <name>ATP</name>
        <dbReference type="ChEBI" id="CHEBI:30616"/>
    </ligand>
</feature>
<evidence type="ECO:0000256" key="4">
    <source>
        <dbReference type="ARBA" id="ARBA00022840"/>
    </source>
</evidence>
<dbReference type="GO" id="GO:0008017">
    <property type="term" value="F:microtubule binding"/>
    <property type="evidence" value="ECO:0007669"/>
    <property type="project" value="InterPro"/>
</dbReference>
<keyword evidence="6" id="KW-0505">Motor protein</keyword>
<evidence type="ECO:0000256" key="3">
    <source>
        <dbReference type="ARBA" id="ARBA00022741"/>
    </source>
</evidence>
<keyword evidence="5" id="KW-0175">Coiled coil</keyword>
<dbReference type="SMART" id="SM00129">
    <property type="entry name" value="KISc"/>
    <property type="match status" value="1"/>
</dbReference>
<evidence type="ECO:0000313" key="9">
    <source>
        <dbReference type="EMBL" id="KAG7390583.1"/>
    </source>
</evidence>
<dbReference type="InterPro" id="IPR027640">
    <property type="entry name" value="Kinesin-like_fam"/>
</dbReference>
<dbReference type="PANTHER" id="PTHR47969:SF15">
    <property type="entry name" value="CHROMOSOME-ASSOCIATED KINESIN KIF4A-RELATED"/>
    <property type="match status" value="1"/>
</dbReference>
<keyword evidence="10" id="KW-1185">Reference proteome</keyword>
<sequence>MNAPAAAGAPRRQRPQRPMDVDVVVRVRPLLPLEQQQPVAVHITAGTQQKPRTLTLLSPDADPVDFRFEKCYDESVTQRKLFQREVAPAVNALFAGRSSAVVACGATGAGKTFTMEGSEHSVGIIPRCIKRLFRVVEELHYKCEVKVSYVEVAGGNWQDLLATGERKLAILEQIGPVAMKSLTSTQVRNAAEFTELYERGRTARQAGASGLKERPSRGHSILIVHARTEDKASGETRDGKMHWIELAGYESIESQVGYMSSLLELDSVISGRTASKCSAPRRESNLTRVLHDSLSGSSHVIVICNVSPSVYIHQETLQTLNYAHHLQGSSSSVVKVSSTPRKSTHVLDLATLLQKSPITPAEIVDKGDNTHPKRPLPSSEHAHTSPTASKVPKGKKRLLVSPPAQRESSTQDAGTSGKEELTMEDKLKLWKLSKQNKQKTVQNIRSSVGVTKRGSGGNVSSSGAAKRKRIDITAIGCLRKASTSTPEIFRMSAPKKSRVSAEENDRDLLSQPASKSLSKPSFVAQKQSTPKEKDRVDPATINQDSLKKPLKTVLNQNDRDMATSSNQPIPEPKPAASEKSKKPQTVWSLNPAMDKENQTEQSSLINQIAPAPVTTVEKKPELLAKDLIRVAIGFENRHRIATAFSVFKRAHHILPKKSAKLAERLMRLERECPAAVDHVPSQEMSTAAFMVKVLERDLMAVLNHGTTKELTELHAIGGKRAELALGERPFQQLEELQRVPGISANVVARLYDHHTNWGNHQ</sequence>
<dbReference type="Proteomes" id="UP000694044">
    <property type="component" value="Unassembled WGS sequence"/>
</dbReference>
<comment type="similarity">
    <text evidence="6">Belongs to the TRAFAC class myosin-kinesin ATPase superfamily. Kinesin family.</text>
</comment>
<evidence type="ECO:0000256" key="7">
    <source>
        <dbReference type="SAM" id="MobiDB-lite"/>
    </source>
</evidence>
<reference evidence="9" key="1">
    <citation type="submission" date="2021-02" db="EMBL/GenBank/DDBJ databases">
        <authorList>
            <person name="Palmer J.M."/>
        </authorList>
    </citation>
    <scope>NUCLEOTIDE SEQUENCE</scope>
    <source>
        <strain evidence="9">SCRP734</strain>
    </source>
</reference>
<comment type="subcellular location">
    <subcellularLocation>
        <location evidence="1">Cytoplasm</location>
    </subcellularLocation>
</comment>